<evidence type="ECO:0000313" key="2">
    <source>
        <dbReference type="EMBL" id="MED6236189.1"/>
    </source>
</evidence>
<gene>
    <name evidence="2" type="ORF">ATANTOWER_005578</name>
</gene>
<organism evidence="2 3">
    <name type="scientific">Ataeniobius toweri</name>
    <dbReference type="NCBI Taxonomy" id="208326"/>
    <lineage>
        <taxon>Eukaryota</taxon>
        <taxon>Metazoa</taxon>
        <taxon>Chordata</taxon>
        <taxon>Craniata</taxon>
        <taxon>Vertebrata</taxon>
        <taxon>Euteleostomi</taxon>
        <taxon>Actinopterygii</taxon>
        <taxon>Neopterygii</taxon>
        <taxon>Teleostei</taxon>
        <taxon>Neoteleostei</taxon>
        <taxon>Acanthomorphata</taxon>
        <taxon>Ovalentaria</taxon>
        <taxon>Atherinomorphae</taxon>
        <taxon>Cyprinodontiformes</taxon>
        <taxon>Goodeidae</taxon>
        <taxon>Ataeniobius</taxon>
    </lineage>
</organism>
<reference evidence="2 3" key="1">
    <citation type="submission" date="2021-07" db="EMBL/GenBank/DDBJ databases">
        <authorList>
            <person name="Palmer J.M."/>
        </authorList>
    </citation>
    <scope>NUCLEOTIDE SEQUENCE [LARGE SCALE GENOMIC DNA]</scope>
    <source>
        <strain evidence="2 3">AT_MEX2019</strain>
        <tissue evidence="2">Muscle</tissue>
    </source>
</reference>
<feature type="compositionally biased region" description="Polar residues" evidence="1">
    <location>
        <begin position="1"/>
        <end position="22"/>
    </location>
</feature>
<accession>A0ABU7AEJ8</accession>
<name>A0ABU7AEJ8_9TELE</name>
<evidence type="ECO:0000313" key="3">
    <source>
        <dbReference type="Proteomes" id="UP001345963"/>
    </source>
</evidence>
<comment type="caution">
    <text evidence="2">The sequence shown here is derived from an EMBL/GenBank/DDBJ whole genome shotgun (WGS) entry which is preliminary data.</text>
</comment>
<feature type="compositionally biased region" description="Polar residues" evidence="1">
    <location>
        <begin position="65"/>
        <end position="74"/>
    </location>
</feature>
<dbReference type="EMBL" id="JAHUTI010011457">
    <property type="protein sequence ID" value="MED6236189.1"/>
    <property type="molecule type" value="Genomic_DNA"/>
</dbReference>
<feature type="region of interest" description="Disordered" evidence="1">
    <location>
        <begin position="60"/>
        <end position="83"/>
    </location>
</feature>
<proteinExistence type="predicted"/>
<dbReference type="Proteomes" id="UP001345963">
    <property type="component" value="Unassembled WGS sequence"/>
</dbReference>
<protein>
    <submittedName>
        <fullName evidence="2">Uncharacterized protein</fullName>
    </submittedName>
</protein>
<keyword evidence="3" id="KW-1185">Reference proteome</keyword>
<evidence type="ECO:0000256" key="1">
    <source>
        <dbReference type="SAM" id="MobiDB-lite"/>
    </source>
</evidence>
<sequence>GSSHTETDPNQSFSSNSKTISRGINPVNMWDMQKDAELEDGEKAMVEELQKAFLVCCCSAGPQDASGTNETPTKSDPGGSKAM</sequence>
<feature type="region of interest" description="Disordered" evidence="1">
    <location>
        <begin position="1"/>
        <end position="28"/>
    </location>
</feature>
<feature type="non-terminal residue" evidence="2">
    <location>
        <position position="1"/>
    </location>
</feature>